<dbReference type="GO" id="GO:0006998">
    <property type="term" value="P:nuclear envelope organization"/>
    <property type="evidence" value="ECO:0007669"/>
    <property type="project" value="TreeGrafter"/>
</dbReference>
<feature type="non-terminal residue" evidence="5">
    <location>
        <position position="1"/>
    </location>
</feature>
<feature type="coiled-coil region" evidence="3">
    <location>
        <begin position="39"/>
        <end position="80"/>
    </location>
</feature>
<dbReference type="PANTHER" id="PTHR45721">
    <property type="entry name" value="LAMIN DM0-RELATED"/>
    <property type="match status" value="1"/>
</dbReference>
<protein>
    <recommendedName>
        <fullName evidence="4">IF rod domain-containing protein</fullName>
    </recommendedName>
</protein>
<feature type="non-terminal residue" evidence="5">
    <location>
        <position position="95"/>
    </location>
</feature>
<dbReference type="GO" id="GO:0005882">
    <property type="term" value="C:intermediate filament"/>
    <property type="evidence" value="ECO:0007669"/>
    <property type="project" value="UniProtKB-KW"/>
</dbReference>
<evidence type="ECO:0000256" key="3">
    <source>
        <dbReference type="SAM" id="Coils"/>
    </source>
</evidence>
<evidence type="ECO:0000313" key="5">
    <source>
        <dbReference type="EMBL" id="CAF4451037.1"/>
    </source>
</evidence>
<dbReference type="AlphaFoldDB" id="A0A820SGS7"/>
<dbReference type="GO" id="GO:0007097">
    <property type="term" value="P:nuclear migration"/>
    <property type="evidence" value="ECO:0007669"/>
    <property type="project" value="TreeGrafter"/>
</dbReference>
<reference evidence="5" key="1">
    <citation type="submission" date="2021-02" db="EMBL/GenBank/DDBJ databases">
        <authorList>
            <person name="Nowell W R."/>
        </authorList>
    </citation>
    <scope>NUCLEOTIDE SEQUENCE</scope>
</reference>
<sequence>DRLAVIIDTVRRLEQDNEKLRSIVKTNAQSFETETSKVKTLYENELDDAKKLIEELAHEKSRLEIELEKYRSENTDLQTKFSRIDRDSRGYESRF</sequence>
<keyword evidence="1" id="KW-0403">Intermediate filament</keyword>
<dbReference type="GO" id="GO:0051664">
    <property type="term" value="P:nuclear pore localization"/>
    <property type="evidence" value="ECO:0007669"/>
    <property type="project" value="TreeGrafter"/>
</dbReference>
<dbReference type="GO" id="GO:0031507">
    <property type="term" value="P:heterochromatin formation"/>
    <property type="evidence" value="ECO:0007669"/>
    <property type="project" value="TreeGrafter"/>
</dbReference>
<dbReference type="InterPro" id="IPR039008">
    <property type="entry name" value="IF_rod_dom"/>
</dbReference>
<dbReference type="GO" id="GO:0090435">
    <property type="term" value="P:protein localization to nuclear envelope"/>
    <property type="evidence" value="ECO:0007669"/>
    <property type="project" value="TreeGrafter"/>
</dbReference>
<dbReference type="GO" id="GO:0005200">
    <property type="term" value="F:structural constituent of cytoskeleton"/>
    <property type="evidence" value="ECO:0007669"/>
    <property type="project" value="TreeGrafter"/>
</dbReference>
<dbReference type="Proteomes" id="UP000663881">
    <property type="component" value="Unassembled WGS sequence"/>
</dbReference>
<dbReference type="Pfam" id="PF00038">
    <property type="entry name" value="Filament"/>
    <property type="match status" value="1"/>
</dbReference>
<comment type="caution">
    <text evidence="5">The sequence shown here is derived from an EMBL/GenBank/DDBJ whole genome shotgun (WGS) entry which is preliminary data.</text>
</comment>
<name>A0A820SGS7_9BILA</name>
<evidence type="ECO:0000313" key="6">
    <source>
        <dbReference type="Proteomes" id="UP000663881"/>
    </source>
</evidence>
<dbReference type="EMBL" id="CAJOAY010035384">
    <property type="protein sequence ID" value="CAF4451037.1"/>
    <property type="molecule type" value="Genomic_DNA"/>
</dbReference>
<keyword evidence="2 3" id="KW-0175">Coiled coil</keyword>
<dbReference type="PANTHER" id="PTHR45721:SF11">
    <property type="entry name" value="LAMIN DM0-RELATED"/>
    <property type="match status" value="1"/>
</dbReference>
<accession>A0A820SGS7</accession>
<proteinExistence type="predicted"/>
<evidence type="ECO:0000256" key="2">
    <source>
        <dbReference type="ARBA" id="ARBA00023054"/>
    </source>
</evidence>
<dbReference type="PROSITE" id="PS51842">
    <property type="entry name" value="IF_ROD_2"/>
    <property type="match status" value="1"/>
</dbReference>
<dbReference type="Gene3D" id="1.20.5.1160">
    <property type="entry name" value="Vasodilator-stimulated phosphoprotein"/>
    <property type="match status" value="1"/>
</dbReference>
<dbReference type="GO" id="GO:0005652">
    <property type="term" value="C:nuclear lamina"/>
    <property type="evidence" value="ECO:0007669"/>
    <property type="project" value="TreeGrafter"/>
</dbReference>
<evidence type="ECO:0000256" key="1">
    <source>
        <dbReference type="ARBA" id="ARBA00022754"/>
    </source>
</evidence>
<gene>
    <name evidence="5" type="ORF">OKA104_LOCUS54163</name>
</gene>
<evidence type="ECO:0000259" key="4">
    <source>
        <dbReference type="PROSITE" id="PS51842"/>
    </source>
</evidence>
<organism evidence="5 6">
    <name type="scientific">Adineta steineri</name>
    <dbReference type="NCBI Taxonomy" id="433720"/>
    <lineage>
        <taxon>Eukaryota</taxon>
        <taxon>Metazoa</taxon>
        <taxon>Spiralia</taxon>
        <taxon>Gnathifera</taxon>
        <taxon>Rotifera</taxon>
        <taxon>Eurotatoria</taxon>
        <taxon>Bdelloidea</taxon>
        <taxon>Adinetida</taxon>
        <taxon>Adinetidae</taxon>
        <taxon>Adineta</taxon>
    </lineage>
</organism>
<feature type="domain" description="IF rod" evidence="4">
    <location>
        <begin position="1"/>
        <end position="95"/>
    </location>
</feature>